<keyword evidence="1" id="KW-0812">Transmembrane</keyword>
<dbReference type="STRING" id="207949.RED65_16426"/>
<comment type="caution">
    <text evidence="2">The sequence shown here is derived from an EMBL/GenBank/DDBJ whole genome shotgun (WGS) entry which is preliminary data.</text>
</comment>
<gene>
    <name evidence="2" type="ORF">RED65_16426</name>
</gene>
<evidence type="ECO:0000313" key="3">
    <source>
        <dbReference type="Proteomes" id="UP000004263"/>
    </source>
</evidence>
<proteinExistence type="predicted"/>
<dbReference type="OrthoDB" id="6121529at2"/>
<keyword evidence="3" id="KW-1185">Reference proteome</keyword>
<accession>Q1N2G6</accession>
<dbReference type="SUPFAM" id="SSF54523">
    <property type="entry name" value="Pili subunits"/>
    <property type="match status" value="1"/>
</dbReference>
<dbReference type="InterPro" id="IPR012902">
    <property type="entry name" value="N_methyl_site"/>
</dbReference>
<feature type="transmembrane region" description="Helical" evidence="1">
    <location>
        <begin position="12"/>
        <end position="31"/>
    </location>
</feature>
<evidence type="ECO:0000313" key="2">
    <source>
        <dbReference type="EMBL" id="EAT12441.1"/>
    </source>
</evidence>
<name>Q1N2G6_9GAMM</name>
<evidence type="ECO:0000256" key="1">
    <source>
        <dbReference type="SAM" id="Phobius"/>
    </source>
</evidence>
<keyword evidence="1" id="KW-1133">Transmembrane helix</keyword>
<dbReference type="NCBIfam" id="TIGR02532">
    <property type="entry name" value="IV_pilin_GFxxxE"/>
    <property type="match status" value="1"/>
</dbReference>
<dbReference type="EMBL" id="AAQH01000007">
    <property type="protein sequence ID" value="EAT12441.1"/>
    <property type="molecule type" value="Genomic_DNA"/>
</dbReference>
<sequence length="171" mass="18416">MQKGMGFTLIELIVVVVIISILGVLSIGLFSSPSQYSASLSSKQWLTQLRSAQLQALQKQDANNLVQFLAQANGNEWRLQILFRGNSITQVQVSAKDQRLAFSDSDFSSACSALPSANLPLRFFYDGLGRFVASDGSAINSNQRLCFEGGNSVIDLCLAPSGLAYEGACVN</sequence>
<keyword evidence="1" id="KW-0472">Membrane</keyword>
<dbReference type="RefSeq" id="WP_007018250.1">
    <property type="nucleotide sequence ID" value="NZ_CH724116.1"/>
</dbReference>
<dbReference type="HOGENOM" id="CLU_1559963_0_0_6"/>
<protein>
    <submittedName>
        <fullName evidence="2">Uncharacterized protein</fullName>
    </submittedName>
</protein>
<dbReference type="Gene3D" id="3.30.700.10">
    <property type="entry name" value="Glycoprotein, Type 4 Pilin"/>
    <property type="match status" value="1"/>
</dbReference>
<reference evidence="2 3" key="1">
    <citation type="submission" date="2006-03" db="EMBL/GenBank/DDBJ databases">
        <authorList>
            <person name="Pinhassi J."/>
            <person name="Pedros-Alio C."/>
            <person name="Ferriera S."/>
            <person name="Johnson J."/>
            <person name="Kravitz S."/>
            <person name="Halpern A."/>
            <person name="Remington K."/>
            <person name="Beeson K."/>
            <person name="Tran B."/>
            <person name="Rogers Y.-H."/>
            <person name="Friedman R."/>
            <person name="Venter J.C."/>
        </authorList>
    </citation>
    <scope>NUCLEOTIDE SEQUENCE [LARGE SCALE GENOMIC DNA]</scope>
    <source>
        <strain evidence="2 3">RED65</strain>
    </source>
</reference>
<dbReference type="InterPro" id="IPR045584">
    <property type="entry name" value="Pilin-like"/>
</dbReference>
<dbReference type="AlphaFoldDB" id="Q1N2G6"/>
<dbReference type="Proteomes" id="UP000004263">
    <property type="component" value="Unassembled WGS sequence"/>
</dbReference>
<organism evidence="2 3">
    <name type="scientific">Bermanella marisrubri</name>
    <dbReference type="NCBI Taxonomy" id="207949"/>
    <lineage>
        <taxon>Bacteria</taxon>
        <taxon>Pseudomonadati</taxon>
        <taxon>Pseudomonadota</taxon>
        <taxon>Gammaproteobacteria</taxon>
        <taxon>Oceanospirillales</taxon>
        <taxon>Oceanospirillaceae</taxon>
        <taxon>Bermanella</taxon>
    </lineage>
</organism>